<dbReference type="NCBIfam" id="TIGR03309">
    <property type="entry name" value="matur_yqeB"/>
    <property type="match status" value="1"/>
</dbReference>
<sequence>MKILIKGAGDLATGIGYRLFRSGYEVIMTEIAVPTAVRRTVSFSRAVYEDEAVVEGVCAKKADNLEQAYDLIRQGVIPVLVDETTEIRKQYCPEVLVDAILAKRNTGTSITDAPLVIGVGPGFVAKMDCHKVIETKRGHYLGSVIEDGAAIPNTGIPGDVGGYTVERIIRASADGIFKPEVEIGDTVEKGQCVAYVNEIPVYAQMSGIVRGMLQNGVAVTKGMKSGDIDARSVKEHCFTISDKARAIGGGVLEAVCQYEHTRLIKN</sequence>
<protein>
    <submittedName>
        <fullName evidence="1">EF2563 family selenium-dependent molybdenum hydroxylase system protein</fullName>
    </submittedName>
</protein>
<proteinExistence type="predicted"/>
<organism evidence="1 2">
    <name type="scientific">Velocimicrobium porci</name>
    <dbReference type="NCBI Taxonomy" id="2606634"/>
    <lineage>
        <taxon>Bacteria</taxon>
        <taxon>Bacillati</taxon>
        <taxon>Bacillota</taxon>
        <taxon>Clostridia</taxon>
        <taxon>Lachnospirales</taxon>
        <taxon>Lachnospiraceae</taxon>
        <taxon>Velocimicrobium</taxon>
    </lineage>
</organism>
<dbReference type="EMBL" id="VUMT01000003">
    <property type="protein sequence ID" value="MSS62894.1"/>
    <property type="molecule type" value="Genomic_DNA"/>
</dbReference>
<reference evidence="1 2" key="1">
    <citation type="submission" date="2019-08" db="EMBL/GenBank/DDBJ databases">
        <title>In-depth cultivation of the pig gut microbiome towards novel bacterial diversity and tailored functional studies.</title>
        <authorList>
            <person name="Wylensek D."/>
            <person name="Hitch T.C.A."/>
            <person name="Clavel T."/>
        </authorList>
    </citation>
    <scope>NUCLEOTIDE SEQUENCE [LARGE SCALE GENOMIC DNA]</scope>
    <source>
        <strain evidence="1 2">WCA-693-APC-MOT-I</strain>
    </source>
</reference>
<dbReference type="Proteomes" id="UP000482209">
    <property type="component" value="Unassembled WGS sequence"/>
</dbReference>
<evidence type="ECO:0000313" key="2">
    <source>
        <dbReference type="Proteomes" id="UP000482209"/>
    </source>
</evidence>
<accession>A0A6L5XWD1</accession>
<gene>
    <name evidence="1" type="ORF">FYJ58_03255</name>
</gene>
<dbReference type="AlphaFoldDB" id="A0A6L5XWD1"/>
<name>A0A6L5XWD1_9FIRM</name>
<dbReference type="RefSeq" id="WP_154517154.1">
    <property type="nucleotide sequence ID" value="NZ_VUMT01000003.1"/>
</dbReference>
<evidence type="ECO:0000313" key="1">
    <source>
        <dbReference type="EMBL" id="MSS62894.1"/>
    </source>
</evidence>
<dbReference type="InterPro" id="IPR017695">
    <property type="entry name" value="Se-dep_Mo_hydrolase_YqeB"/>
</dbReference>
<comment type="caution">
    <text evidence="1">The sequence shown here is derived from an EMBL/GenBank/DDBJ whole genome shotgun (WGS) entry which is preliminary data.</text>
</comment>
<keyword evidence="2" id="KW-1185">Reference proteome</keyword>
<dbReference type="Gene3D" id="3.40.630.10">
    <property type="entry name" value="Zn peptidases"/>
    <property type="match status" value="1"/>
</dbReference>